<evidence type="ECO:0000256" key="1">
    <source>
        <dbReference type="ARBA" id="ARBA00004496"/>
    </source>
</evidence>
<accession>A0A6A6NVU1</accession>
<evidence type="ECO:0000259" key="4">
    <source>
        <dbReference type="PROSITE" id="PS51207"/>
    </source>
</evidence>
<feature type="domain" description="PXA" evidence="4">
    <location>
        <begin position="147"/>
        <end position="222"/>
    </location>
</feature>
<feature type="region of interest" description="Disordered" evidence="3">
    <location>
        <begin position="1"/>
        <end position="101"/>
    </location>
</feature>
<dbReference type="EMBL" id="MU001685">
    <property type="protein sequence ID" value="KAF2455890.1"/>
    <property type="molecule type" value="Genomic_DNA"/>
</dbReference>
<keyword evidence="6" id="KW-1185">Reference proteome</keyword>
<dbReference type="PANTHER" id="PTHR22999:SF23">
    <property type="entry name" value="SORTING NEXIN-16"/>
    <property type="match status" value="1"/>
</dbReference>
<evidence type="ECO:0000313" key="6">
    <source>
        <dbReference type="Proteomes" id="UP000799766"/>
    </source>
</evidence>
<sequence length="222" mass="23120">MTTQDPRNSSRTRGQQPPIPNSTSSSGSSLAPSAAATASARTAAGLPPISSQVRFSETGATAGTAGVSSSSTNSNSGAATPRTATSASPTTTTAPAAAVPPMAADWRSDAATAAFIRRTLCAHHGGLDKGRSTPRPLEELLPPLTSSNDVDLQLYAIIAVVVREFVLSWYGKITTDHVFVDSVVQVIAHCTRALEQRLRNVDMEALLLDEIPALFDAHITVV</sequence>
<gene>
    <name evidence="5" type="ORF">BDY21DRAFT_348979</name>
</gene>
<organism evidence="5 6">
    <name type="scientific">Lineolata rhizophorae</name>
    <dbReference type="NCBI Taxonomy" id="578093"/>
    <lineage>
        <taxon>Eukaryota</taxon>
        <taxon>Fungi</taxon>
        <taxon>Dikarya</taxon>
        <taxon>Ascomycota</taxon>
        <taxon>Pezizomycotina</taxon>
        <taxon>Dothideomycetes</taxon>
        <taxon>Dothideomycetes incertae sedis</taxon>
        <taxon>Lineolatales</taxon>
        <taxon>Lineolataceae</taxon>
        <taxon>Lineolata</taxon>
    </lineage>
</organism>
<proteinExistence type="predicted"/>
<dbReference type="InterPro" id="IPR003114">
    <property type="entry name" value="Phox_assoc"/>
</dbReference>
<dbReference type="PROSITE" id="PS51207">
    <property type="entry name" value="PXA"/>
    <property type="match status" value="1"/>
</dbReference>
<dbReference type="OrthoDB" id="5582218at2759"/>
<evidence type="ECO:0000256" key="2">
    <source>
        <dbReference type="ARBA" id="ARBA00022490"/>
    </source>
</evidence>
<dbReference type="AlphaFoldDB" id="A0A6A6NVU1"/>
<dbReference type="Proteomes" id="UP000799766">
    <property type="component" value="Unassembled WGS sequence"/>
</dbReference>
<keyword evidence="2" id="KW-0963">Cytoplasm</keyword>
<evidence type="ECO:0000256" key="3">
    <source>
        <dbReference type="SAM" id="MobiDB-lite"/>
    </source>
</evidence>
<dbReference type="GO" id="GO:0005770">
    <property type="term" value="C:late endosome"/>
    <property type="evidence" value="ECO:0007669"/>
    <property type="project" value="TreeGrafter"/>
</dbReference>
<comment type="subcellular location">
    <subcellularLocation>
        <location evidence="1">Cytoplasm</location>
    </subcellularLocation>
</comment>
<name>A0A6A6NVU1_9PEZI</name>
<dbReference type="GO" id="GO:0035091">
    <property type="term" value="F:phosphatidylinositol binding"/>
    <property type="evidence" value="ECO:0007669"/>
    <property type="project" value="TreeGrafter"/>
</dbReference>
<feature type="compositionally biased region" description="Polar residues" evidence="3">
    <location>
        <begin position="1"/>
        <end position="15"/>
    </location>
</feature>
<feature type="compositionally biased region" description="Low complexity" evidence="3">
    <location>
        <begin position="58"/>
        <end position="101"/>
    </location>
</feature>
<dbReference type="GO" id="GO:0045022">
    <property type="term" value="P:early endosome to late endosome transport"/>
    <property type="evidence" value="ECO:0007669"/>
    <property type="project" value="TreeGrafter"/>
</dbReference>
<evidence type="ECO:0000313" key="5">
    <source>
        <dbReference type="EMBL" id="KAF2455890.1"/>
    </source>
</evidence>
<dbReference type="Pfam" id="PF02194">
    <property type="entry name" value="PXA"/>
    <property type="match status" value="1"/>
</dbReference>
<protein>
    <submittedName>
        <fullName evidence="5">PXA domain-containing protein</fullName>
    </submittedName>
</protein>
<feature type="compositionally biased region" description="Low complexity" evidence="3">
    <location>
        <begin position="22"/>
        <end position="47"/>
    </location>
</feature>
<dbReference type="PANTHER" id="PTHR22999">
    <property type="entry name" value="PX SERINE/THREONINE KINASE PXK"/>
    <property type="match status" value="1"/>
</dbReference>
<dbReference type="GO" id="GO:0005769">
    <property type="term" value="C:early endosome"/>
    <property type="evidence" value="ECO:0007669"/>
    <property type="project" value="TreeGrafter"/>
</dbReference>
<reference evidence="5" key="1">
    <citation type="journal article" date="2020" name="Stud. Mycol.">
        <title>101 Dothideomycetes genomes: a test case for predicting lifestyles and emergence of pathogens.</title>
        <authorList>
            <person name="Haridas S."/>
            <person name="Albert R."/>
            <person name="Binder M."/>
            <person name="Bloem J."/>
            <person name="Labutti K."/>
            <person name="Salamov A."/>
            <person name="Andreopoulos B."/>
            <person name="Baker S."/>
            <person name="Barry K."/>
            <person name="Bills G."/>
            <person name="Bluhm B."/>
            <person name="Cannon C."/>
            <person name="Castanera R."/>
            <person name="Culley D."/>
            <person name="Daum C."/>
            <person name="Ezra D."/>
            <person name="Gonzalez J."/>
            <person name="Henrissat B."/>
            <person name="Kuo A."/>
            <person name="Liang C."/>
            <person name="Lipzen A."/>
            <person name="Lutzoni F."/>
            <person name="Magnuson J."/>
            <person name="Mondo S."/>
            <person name="Nolan M."/>
            <person name="Ohm R."/>
            <person name="Pangilinan J."/>
            <person name="Park H.-J."/>
            <person name="Ramirez L."/>
            <person name="Alfaro M."/>
            <person name="Sun H."/>
            <person name="Tritt A."/>
            <person name="Yoshinaga Y."/>
            <person name="Zwiers L.-H."/>
            <person name="Turgeon B."/>
            <person name="Goodwin S."/>
            <person name="Spatafora J."/>
            <person name="Crous P."/>
            <person name="Grigoriev I."/>
        </authorList>
    </citation>
    <scope>NUCLEOTIDE SEQUENCE</scope>
    <source>
        <strain evidence="5">ATCC 16933</strain>
    </source>
</reference>
<dbReference type="InterPro" id="IPR051837">
    <property type="entry name" value="SortingNexin/PXDomain-PKLike"/>
</dbReference>